<dbReference type="AlphaFoldDB" id="A0A6A3M8D4"/>
<organism evidence="1 2">
    <name type="scientific">Phytophthora rubi</name>
    <dbReference type="NCBI Taxonomy" id="129364"/>
    <lineage>
        <taxon>Eukaryota</taxon>
        <taxon>Sar</taxon>
        <taxon>Stramenopiles</taxon>
        <taxon>Oomycota</taxon>
        <taxon>Peronosporomycetes</taxon>
        <taxon>Peronosporales</taxon>
        <taxon>Peronosporaceae</taxon>
        <taxon>Phytophthora</taxon>
    </lineage>
</organism>
<name>A0A6A3M8D4_9STRA</name>
<accession>A0A6A3M8D4</accession>
<protein>
    <submittedName>
        <fullName evidence="1">Uncharacterized protein</fullName>
    </submittedName>
</protein>
<evidence type="ECO:0000313" key="1">
    <source>
        <dbReference type="EMBL" id="KAE9026598.1"/>
    </source>
</evidence>
<sequence>MSSFSVKFLRLRGSANSGRGGMAVEIKSNRSTTSRCSVSCTV</sequence>
<gene>
    <name evidence="1" type="ORF">PR001_g12158</name>
</gene>
<evidence type="ECO:0000313" key="2">
    <source>
        <dbReference type="Proteomes" id="UP000429607"/>
    </source>
</evidence>
<proteinExistence type="predicted"/>
<reference evidence="1 2" key="1">
    <citation type="submission" date="2018-09" db="EMBL/GenBank/DDBJ databases">
        <title>Genomic investigation of the strawberry pathogen Phytophthora fragariae indicates pathogenicity is determined by transcriptional variation in three key races.</title>
        <authorList>
            <person name="Adams T.M."/>
            <person name="Armitage A.D."/>
            <person name="Sobczyk M.K."/>
            <person name="Bates H.J."/>
            <person name="Dunwell J.M."/>
            <person name="Nellist C.F."/>
            <person name="Harrison R.J."/>
        </authorList>
    </citation>
    <scope>NUCLEOTIDE SEQUENCE [LARGE SCALE GENOMIC DNA]</scope>
    <source>
        <strain evidence="1 2">SCRP249</strain>
    </source>
</reference>
<comment type="caution">
    <text evidence="1">The sequence shown here is derived from an EMBL/GenBank/DDBJ whole genome shotgun (WGS) entry which is preliminary data.</text>
</comment>
<dbReference type="EMBL" id="QXFV01000779">
    <property type="protein sequence ID" value="KAE9026598.1"/>
    <property type="molecule type" value="Genomic_DNA"/>
</dbReference>
<dbReference type="Proteomes" id="UP000429607">
    <property type="component" value="Unassembled WGS sequence"/>
</dbReference>